<dbReference type="InterPro" id="IPR025411">
    <property type="entry name" value="DUF4136"/>
</dbReference>
<dbReference type="RefSeq" id="WP_193778673.1">
    <property type="nucleotide sequence ID" value="NZ_JADDOJ010000002.1"/>
</dbReference>
<accession>A0ABR9SB92</accession>
<dbReference type="Pfam" id="PF13590">
    <property type="entry name" value="DUF4136"/>
    <property type="match status" value="1"/>
</dbReference>
<feature type="chain" id="PRO_5045519022" evidence="1">
    <location>
        <begin position="23"/>
        <end position="190"/>
    </location>
</feature>
<keyword evidence="1" id="KW-0732">Signal</keyword>
<feature type="signal peptide" evidence="1">
    <location>
        <begin position="1"/>
        <end position="22"/>
    </location>
</feature>
<dbReference type="Proteomes" id="UP000715965">
    <property type="component" value="Unassembled WGS sequence"/>
</dbReference>
<name>A0ABR9SB92_9BURK</name>
<proteinExistence type="predicted"/>
<organism evidence="3 4">
    <name type="scientific">Ramlibacter aquaticus</name>
    <dbReference type="NCBI Taxonomy" id="2780094"/>
    <lineage>
        <taxon>Bacteria</taxon>
        <taxon>Pseudomonadati</taxon>
        <taxon>Pseudomonadota</taxon>
        <taxon>Betaproteobacteria</taxon>
        <taxon>Burkholderiales</taxon>
        <taxon>Comamonadaceae</taxon>
        <taxon>Ramlibacter</taxon>
    </lineage>
</organism>
<dbReference type="PROSITE" id="PS51257">
    <property type="entry name" value="PROKAR_LIPOPROTEIN"/>
    <property type="match status" value="1"/>
</dbReference>
<keyword evidence="4" id="KW-1185">Reference proteome</keyword>
<gene>
    <name evidence="3" type="ORF">IM725_00895</name>
</gene>
<evidence type="ECO:0000259" key="2">
    <source>
        <dbReference type="Pfam" id="PF13590"/>
    </source>
</evidence>
<dbReference type="EMBL" id="JADDOJ010000002">
    <property type="protein sequence ID" value="MBE7939124.1"/>
    <property type="molecule type" value="Genomic_DNA"/>
</dbReference>
<feature type="domain" description="DUF4136" evidence="2">
    <location>
        <begin position="34"/>
        <end position="175"/>
    </location>
</feature>
<protein>
    <submittedName>
        <fullName evidence="3">DUF4136 domain-containing protein</fullName>
    </submittedName>
</protein>
<evidence type="ECO:0000313" key="3">
    <source>
        <dbReference type="EMBL" id="MBE7939124.1"/>
    </source>
</evidence>
<comment type="caution">
    <text evidence="3">The sequence shown here is derived from an EMBL/GenBank/DDBJ whole genome shotgun (WGS) entry which is preliminary data.</text>
</comment>
<sequence>MKASRSSLVALLAMLALLAGCAGVTTIDSQVRAFSAGTALPAPTSYRFERLPSQQDVNQPRLEAMADTALAQVGLRRDDAAPRLSVQIGARVQQVLSPWDDPWMGWGLGWHRHHGGMFMGSQWTNPWYQREVSVIVRDLSSNKVIFESHATSDGPWGDNAMVLPAMFQAAMAGFPNPPAGPRTVNITVPG</sequence>
<evidence type="ECO:0000256" key="1">
    <source>
        <dbReference type="SAM" id="SignalP"/>
    </source>
</evidence>
<reference evidence="3 4" key="1">
    <citation type="submission" date="2020-10" db="EMBL/GenBank/DDBJ databases">
        <title>Draft genome of Ramlibacter aquaticus LMG 30558.</title>
        <authorList>
            <person name="Props R."/>
        </authorList>
    </citation>
    <scope>NUCLEOTIDE SEQUENCE [LARGE SCALE GENOMIC DNA]</scope>
    <source>
        <strain evidence="3 4">LMG 30558</strain>
    </source>
</reference>
<evidence type="ECO:0000313" key="4">
    <source>
        <dbReference type="Proteomes" id="UP000715965"/>
    </source>
</evidence>